<dbReference type="PANTHER" id="PTHR23148:SF0">
    <property type="entry name" value="SERINE_ARGININE REPETITIVE MATRIX PROTEIN 1"/>
    <property type="match status" value="1"/>
</dbReference>
<dbReference type="Pfam" id="PF01480">
    <property type="entry name" value="PWI"/>
    <property type="match status" value="1"/>
</dbReference>
<evidence type="ECO:0000313" key="2">
    <source>
        <dbReference type="EMBL" id="KAG7119232.1"/>
    </source>
</evidence>
<dbReference type="InterPro" id="IPR052225">
    <property type="entry name" value="Ser/Arg_repetitive_matrix"/>
</dbReference>
<comment type="caution">
    <text evidence="2">The sequence shown here is derived from an EMBL/GenBank/DDBJ whole genome shotgun (WGS) entry which is preliminary data.</text>
</comment>
<dbReference type="OrthoDB" id="163257at2759"/>
<dbReference type="GO" id="GO:0048024">
    <property type="term" value="P:regulation of mRNA splicing, via spliceosome"/>
    <property type="evidence" value="ECO:0007669"/>
    <property type="project" value="TreeGrafter"/>
</dbReference>
<name>A0A8I2Z6R0_VERLO</name>
<sequence length="267" mass="29491">MATGVDARLLKSTKFPPEFNQKVDMQKVNLQVIKKWIASKISEILGGEDDVVIELCFGLIEGSRFLDIKGLQIQLTGFLDKETASFCKELWKLFLSAQASPQGVPKELLEAKKLELIQEKIEADRVAEESHLDHRDGTANIEVIELTTEDIRETVMSQIAIVALASEAAPQVAVAEVRDHLLPKVYRPENVALQVKMAQDTEVNALLVPVPGKDLVLRPDRPSLENVQGLLQDKASQASLAMRKIVGHDLHLEAGRGRLLPRDAGVL</sequence>
<organism evidence="2 3">
    <name type="scientific">Verticillium longisporum</name>
    <name type="common">Verticillium dahliae var. longisporum</name>
    <dbReference type="NCBI Taxonomy" id="100787"/>
    <lineage>
        <taxon>Eukaryota</taxon>
        <taxon>Fungi</taxon>
        <taxon>Dikarya</taxon>
        <taxon>Ascomycota</taxon>
        <taxon>Pezizomycotina</taxon>
        <taxon>Sordariomycetes</taxon>
        <taxon>Hypocreomycetidae</taxon>
        <taxon>Glomerellales</taxon>
        <taxon>Plectosphaerellaceae</taxon>
        <taxon>Verticillium</taxon>
    </lineage>
</organism>
<feature type="domain" description="PWI" evidence="1">
    <location>
        <begin position="12"/>
        <end position="111"/>
    </location>
</feature>
<proteinExistence type="predicted"/>
<dbReference type="EMBL" id="JAEMWZ010000407">
    <property type="protein sequence ID" value="KAG7119232.1"/>
    <property type="molecule type" value="Genomic_DNA"/>
</dbReference>
<dbReference type="PANTHER" id="PTHR23148">
    <property type="entry name" value="SERINE/ARGININE REGULATED NUCLEAR MATRIX PROTEIN"/>
    <property type="match status" value="1"/>
</dbReference>
<accession>A0A8I2Z6R0</accession>
<dbReference type="SMART" id="SM00311">
    <property type="entry name" value="PWI"/>
    <property type="match status" value="1"/>
</dbReference>
<evidence type="ECO:0000259" key="1">
    <source>
        <dbReference type="PROSITE" id="PS51025"/>
    </source>
</evidence>
<dbReference type="GO" id="GO:0003723">
    <property type="term" value="F:RNA binding"/>
    <property type="evidence" value="ECO:0007669"/>
    <property type="project" value="TreeGrafter"/>
</dbReference>
<dbReference type="InterPro" id="IPR002483">
    <property type="entry name" value="PWI_dom"/>
</dbReference>
<dbReference type="Proteomes" id="UP000689129">
    <property type="component" value="Unassembled WGS sequence"/>
</dbReference>
<dbReference type="AlphaFoldDB" id="A0A8I2Z6R0"/>
<dbReference type="GO" id="GO:0005681">
    <property type="term" value="C:spliceosomal complex"/>
    <property type="evidence" value="ECO:0007669"/>
    <property type="project" value="TreeGrafter"/>
</dbReference>
<dbReference type="PROSITE" id="PS51025">
    <property type="entry name" value="PWI"/>
    <property type="match status" value="1"/>
</dbReference>
<reference evidence="2" key="1">
    <citation type="journal article" date="2021" name="Mol. Plant Pathol.">
        <title>A 20-kb lineage-specific genomic region tames virulence in pathogenic amphidiploid Verticillium longisporum.</title>
        <authorList>
            <person name="Harting R."/>
            <person name="Starke J."/>
            <person name="Kusch H."/>
            <person name="Poggeler S."/>
            <person name="Maurus I."/>
            <person name="Schluter R."/>
            <person name="Landesfeind M."/>
            <person name="Bulla I."/>
            <person name="Nowrousian M."/>
            <person name="de Jonge R."/>
            <person name="Stahlhut G."/>
            <person name="Hoff K.J."/>
            <person name="Asshauer K.P."/>
            <person name="Thurmer A."/>
            <person name="Stanke M."/>
            <person name="Daniel R."/>
            <person name="Morgenstern B."/>
            <person name="Thomma B.P.H.J."/>
            <person name="Kronstad J.W."/>
            <person name="Braus-Stromeyer S.A."/>
            <person name="Braus G.H."/>
        </authorList>
    </citation>
    <scope>NUCLEOTIDE SEQUENCE</scope>
    <source>
        <strain evidence="2">Vl32</strain>
    </source>
</reference>
<gene>
    <name evidence="2" type="ORF">HYQ45_015208</name>
</gene>
<evidence type="ECO:0000313" key="3">
    <source>
        <dbReference type="Proteomes" id="UP000689129"/>
    </source>
</evidence>
<protein>
    <submittedName>
        <fullName evidence="2">PWI domain-containing protein like</fullName>
    </submittedName>
</protein>